<dbReference type="InterPro" id="IPR035654">
    <property type="entry name" value="LepA_IV"/>
</dbReference>
<keyword evidence="7" id="KW-1003">Cell membrane</keyword>
<dbReference type="GO" id="GO:0043022">
    <property type="term" value="F:ribosome binding"/>
    <property type="evidence" value="ECO:0007669"/>
    <property type="project" value="UniProtKB-UniRule"/>
</dbReference>
<evidence type="ECO:0000259" key="8">
    <source>
        <dbReference type="PROSITE" id="PS51722"/>
    </source>
</evidence>
<keyword evidence="2 7" id="KW-0547">Nucleotide-binding</keyword>
<dbReference type="Gene3D" id="3.30.70.870">
    <property type="entry name" value="Elongation Factor G (Translational Gtpase), domain 3"/>
    <property type="match status" value="1"/>
</dbReference>
<reference evidence="9 10" key="1">
    <citation type="submission" date="2015-01" db="EMBL/GenBank/DDBJ databases">
        <title>Comparative genomics of the lactic acid bacteria isolated from the honey bee gut.</title>
        <authorList>
            <person name="Ellegaard K.M."/>
            <person name="Tamarit D."/>
            <person name="Javelind E."/>
            <person name="Olofsson T."/>
            <person name="Andersson S.G."/>
            <person name="Vasquez A."/>
        </authorList>
    </citation>
    <scope>NUCLEOTIDE SEQUENCE [LARGE SCALE GENOMIC DNA]</scope>
    <source>
        <strain evidence="9 10">Hma11</strain>
    </source>
</reference>
<gene>
    <name evidence="7 9" type="primary">lepA</name>
    <name evidence="9" type="ORF">JF72_12670</name>
</gene>
<dbReference type="PRINTS" id="PR00315">
    <property type="entry name" value="ELONGATNFCT"/>
</dbReference>
<dbReference type="InterPro" id="IPR035647">
    <property type="entry name" value="EFG_III/V"/>
</dbReference>
<dbReference type="InterPro" id="IPR000795">
    <property type="entry name" value="T_Tr_GTP-bd_dom"/>
</dbReference>
<dbReference type="CDD" id="cd03699">
    <property type="entry name" value="EF4_II"/>
    <property type="match status" value="1"/>
</dbReference>
<dbReference type="STRING" id="303541.JF72_12670"/>
<comment type="similarity">
    <text evidence="1 7">Belongs to the TRAFAC class translation factor GTPase superfamily. Classic translation factor GTPase family. LepA subfamily.</text>
</comment>
<dbReference type="RefSeq" id="WP_046308166.1">
    <property type="nucleotide sequence ID" value="NZ_KQ034000.1"/>
</dbReference>
<dbReference type="GO" id="GO:0005525">
    <property type="term" value="F:GTP binding"/>
    <property type="evidence" value="ECO:0007669"/>
    <property type="project" value="UniProtKB-UniRule"/>
</dbReference>
<dbReference type="PROSITE" id="PS51722">
    <property type="entry name" value="G_TR_2"/>
    <property type="match status" value="1"/>
</dbReference>
<dbReference type="CDD" id="cd16260">
    <property type="entry name" value="EF4_III"/>
    <property type="match status" value="1"/>
</dbReference>
<evidence type="ECO:0000313" key="9">
    <source>
        <dbReference type="EMBL" id="KJY60321.1"/>
    </source>
</evidence>
<dbReference type="EMBL" id="JXLG01000009">
    <property type="protein sequence ID" value="KJY60321.1"/>
    <property type="molecule type" value="Genomic_DNA"/>
</dbReference>
<dbReference type="PANTHER" id="PTHR43512">
    <property type="entry name" value="TRANSLATION FACTOR GUF1-RELATED"/>
    <property type="match status" value="1"/>
</dbReference>
<dbReference type="CDD" id="cd03709">
    <property type="entry name" value="lepA_C"/>
    <property type="match status" value="1"/>
</dbReference>
<dbReference type="Gene3D" id="3.30.70.240">
    <property type="match status" value="1"/>
</dbReference>
<dbReference type="Proteomes" id="UP000033682">
    <property type="component" value="Unassembled WGS sequence"/>
</dbReference>
<dbReference type="InterPro" id="IPR009000">
    <property type="entry name" value="Transl_B-barrel_sf"/>
</dbReference>
<dbReference type="SUPFAM" id="SSF54980">
    <property type="entry name" value="EF-G C-terminal domain-like"/>
    <property type="match status" value="2"/>
</dbReference>
<dbReference type="CDD" id="cd01890">
    <property type="entry name" value="LepA"/>
    <property type="match status" value="1"/>
</dbReference>
<dbReference type="NCBIfam" id="TIGR00231">
    <property type="entry name" value="small_GTP"/>
    <property type="match status" value="1"/>
</dbReference>
<dbReference type="HOGENOM" id="CLU_009995_3_3_9"/>
<dbReference type="SUPFAM" id="SSF52540">
    <property type="entry name" value="P-loop containing nucleoside triphosphate hydrolases"/>
    <property type="match status" value="1"/>
</dbReference>
<dbReference type="GO" id="GO:0003924">
    <property type="term" value="F:GTPase activity"/>
    <property type="evidence" value="ECO:0007669"/>
    <property type="project" value="UniProtKB-UniRule"/>
</dbReference>
<dbReference type="PATRIC" id="fig|303541.3.peg.1435"/>
<evidence type="ECO:0000313" key="10">
    <source>
        <dbReference type="Proteomes" id="UP000033682"/>
    </source>
</evidence>
<proteinExistence type="inferred from homology"/>
<evidence type="ECO:0000256" key="1">
    <source>
        <dbReference type="ARBA" id="ARBA00005454"/>
    </source>
</evidence>
<evidence type="ECO:0000256" key="4">
    <source>
        <dbReference type="ARBA" id="ARBA00022917"/>
    </source>
</evidence>
<accession>A0A0F4LRQ4</accession>
<dbReference type="EC" id="3.6.5.n1" evidence="7"/>
<evidence type="ECO:0000256" key="3">
    <source>
        <dbReference type="ARBA" id="ARBA00022801"/>
    </source>
</evidence>
<dbReference type="Gene3D" id="3.40.50.300">
    <property type="entry name" value="P-loop containing nucleotide triphosphate hydrolases"/>
    <property type="match status" value="1"/>
</dbReference>
<dbReference type="InterPro" id="IPR005225">
    <property type="entry name" value="Small_GTP-bd"/>
</dbReference>
<dbReference type="SMART" id="SM00838">
    <property type="entry name" value="EFG_C"/>
    <property type="match status" value="1"/>
</dbReference>
<evidence type="ECO:0000256" key="6">
    <source>
        <dbReference type="ARBA" id="ARBA00023136"/>
    </source>
</evidence>
<sequence length="604" mass="67361">MKTANIRNFAIIAHIDHGKSTLADRIMEQTETVSERELSAQLLDSMEVEQAHGVTVKSRSVRNFYHGDDGQEYEYNLIDTPGHVDFSYEVSKSLAASDGAILLVDATQGVQAQTIANLRLAVKHNLTIIPVINKIDSLSADVAATEKQIRALRPEFEDCDILKISAKTGKNVHDVLEAIYQKIPAPTGDPKAPLKALVFDSQYDPYQGIIAEVRMIDGQLTTQQKLKLMSQGETFNAQAVGIFTPNMKPVEKLETGEVGYLVTGLKDVAAVQVGETLTDAANPTAQAFPNFKPAQSMVYAGLYPKDDTSYEALKQAISKLALNDSAFHYTPEQSEALDAGFRCGFLGIFHLQIIQERLRDEYHVEVLTTAPNATYHVYLKSPDPKQEYLTITNPAKFPDFSKIDYVTESYVKAVITTPESYLGAVMKLCDQHFGEMVDLDNQQDLVTLTYKLPVSEIAYNFFNSLKSITHGYATLDTEFLDYELVDVVKIQIQINYAAVDALDIIVPRQNADKIAHKLVEKLKYTVPRRLYPMPVQAMVENKSIARVDVPPLRKNAAVNGEKRSISKKQQLLRRQSLNKRQAVKSDIKLPQSVFDAVLNLNEDD</sequence>
<keyword evidence="5 7" id="KW-0342">GTP-binding</keyword>
<dbReference type="InterPro" id="IPR006297">
    <property type="entry name" value="EF-4"/>
</dbReference>
<comment type="caution">
    <text evidence="9">The sequence shown here is derived from an EMBL/GenBank/DDBJ whole genome shotgun (WGS) entry which is preliminary data.</text>
</comment>
<keyword evidence="10" id="KW-1185">Reference proteome</keyword>
<name>A0A0F4LRQ4_9LACO</name>
<dbReference type="PANTHER" id="PTHR43512:SF4">
    <property type="entry name" value="TRANSLATION FACTOR GUF1 HOMOLOG, CHLOROPLASTIC"/>
    <property type="match status" value="1"/>
</dbReference>
<dbReference type="NCBIfam" id="TIGR01393">
    <property type="entry name" value="lepA"/>
    <property type="match status" value="1"/>
</dbReference>
<organism evidence="9 10">
    <name type="scientific">Lactobacillus apis</name>
    <dbReference type="NCBI Taxonomy" id="303541"/>
    <lineage>
        <taxon>Bacteria</taxon>
        <taxon>Bacillati</taxon>
        <taxon>Bacillota</taxon>
        <taxon>Bacilli</taxon>
        <taxon>Lactobacillales</taxon>
        <taxon>Lactobacillaceae</taxon>
        <taxon>Lactobacillus</taxon>
    </lineage>
</organism>
<comment type="subcellular location">
    <subcellularLocation>
        <location evidence="7">Cell membrane</location>
        <topology evidence="7">Peripheral membrane protein</topology>
        <orientation evidence="7">Cytoplasmic side</orientation>
    </subcellularLocation>
</comment>
<dbReference type="SUPFAM" id="SSF50447">
    <property type="entry name" value="Translation proteins"/>
    <property type="match status" value="1"/>
</dbReference>
<dbReference type="GO" id="GO:0003746">
    <property type="term" value="F:translation elongation factor activity"/>
    <property type="evidence" value="ECO:0007669"/>
    <property type="project" value="UniProtKB-UniRule"/>
</dbReference>
<dbReference type="InterPro" id="IPR038363">
    <property type="entry name" value="LepA_C_sf"/>
</dbReference>
<dbReference type="Pfam" id="PF06421">
    <property type="entry name" value="LepA_C"/>
    <property type="match status" value="1"/>
</dbReference>
<dbReference type="InterPro" id="IPR013842">
    <property type="entry name" value="LepA_CTD"/>
</dbReference>
<dbReference type="FunFam" id="2.40.30.10:FF:000015">
    <property type="entry name" value="Translation factor GUF1, mitochondrial"/>
    <property type="match status" value="1"/>
</dbReference>
<dbReference type="HAMAP" id="MF_00071">
    <property type="entry name" value="LepA"/>
    <property type="match status" value="1"/>
</dbReference>
<dbReference type="Pfam" id="PF00679">
    <property type="entry name" value="EFG_C"/>
    <property type="match status" value="1"/>
</dbReference>
<keyword evidence="4 7" id="KW-0648">Protein biosynthesis</keyword>
<keyword evidence="6 7" id="KW-0472">Membrane</keyword>
<evidence type="ECO:0000256" key="7">
    <source>
        <dbReference type="HAMAP-Rule" id="MF_00071"/>
    </source>
</evidence>
<feature type="binding site" evidence="7">
    <location>
        <begin position="16"/>
        <end position="21"/>
    </location>
    <ligand>
        <name>GTP</name>
        <dbReference type="ChEBI" id="CHEBI:37565"/>
    </ligand>
</feature>
<comment type="function">
    <text evidence="7">Required for accurate and efficient protein synthesis under certain stress conditions. May act as a fidelity factor of the translation reaction, by catalyzing a one-codon backward translocation of tRNAs on improperly translocated ribosomes. Back-translocation proceeds from a post-translocation (POST) complex to a pre-translocation (PRE) complex, thus giving elongation factor G a second chance to translocate the tRNAs correctly. Binds to ribosomes in a GTP-dependent manner.</text>
</comment>
<dbReference type="FunFam" id="3.30.70.870:FF:000004">
    <property type="entry name" value="Translation factor GUF1, mitochondrial"/>
    <property type="match status" value="1"/>
</dbReference>
<dbReference type="InterPro" id="IPR000640">
    <property type="entry name" value="EFG_V-like"/>
</dbReference>
<dbReference type="AlphaFoldDB" id="A0A0F4LRQ4"/>
<evidence type="ECO:0000256" key="5">
    <source>
        <dbReference type="ARBA" id="ARBA00023134"/>
    </source>
</evidence>
<dbReference type="GO" id="GO:0005886">
    <property type="term" value="C:plasma membrane"/>
    <property type="evidence" value="ECO:0007669"/>
    <property type="project" value="UniProtKB-SubCell"/>
</dbReference>
<evidence type="ECO:0000256" key="2">
    <source>
        <dbReference type="ARBA" id="ARBA00022741"/>
    </source>
</evidence>
<feature type="binding site" evidence="7">
    <location>
        <begin position="133"/>
        <end position="136"/>
    </location>
    <ligand>
        <name>GTP</name>
        <dbReference type="ChEBI" id="CHEBI:37565"/>
    </ligand>
</feature>
<keyword evidence="3 7" id="KW-0378">Hydrolase</keyword>
<feature type="domain" description="Tr-type G" evidence="8">
    <location>
        <begin position="4"/>
        <end position="187"/>
    </location>
</feature>
<dbReference type="InterPro" id="IPR027417">
    <property type="entry name" value="P-loop_NTPase"/>
</dbReference>
<dbReference type="Gene3D" id="2.40.30.10">
    <property type="entry name" value="Translation factors"/>
    <property type="match status" value="1"/>
</dbReference>
<dbReference type="GO" id="GO:0045727">
    <property type="term" value="P:positive regulation of translation"/>
    <property type="evidence" value="ECO:0007669"/>
    <property type="project" value="UniProtKB-UniRule"/>
</dbReference>
<keyword evidence="9" id="KW-0251">Elongation factor</keyword>
<dbReference type="Gene3D" id="3.30.70.2570">
    <property type="entry name" value="Elongation factor 4, C-terminal domain"/>
    <property type="match status" value="1"/>
</dbReference>
<dbReference type="Pfam" id="PF00009">
    <property type="entry name" value="GTP_EFTU"/>
    <property type="match status" value="1"/>
</dbReference>
<comment type="catalytic activity">
    <reaction evidence="7">
        <text>GTP + H2O = GDP + phosphate + H(+)</text>
        <dbReference type="Rhea" id="RHEA:19669"/>
        <dbReference type="ChEBI" id="CHEBI:15377"/>
        <dbReference type="ChEBI" id="CHEBI:15378"/>
        <dbReference type="ChEBI" id="CHEBI:37565"/>
        <dbReference type="ChEBI" id="CHEBI:43474"/>
        <dbReference type="ChEBI" id="CHEBI:58189"/>
        <dbReference type="EC" id="3.6.5.n1"/>
    </reaction>
</comment>
<protein>
    <recommendedName>
        <fullName evidence="7">Elongation factor 4</fullName>
        <shortName evidence="7">EF-4</shortName>
        <ecNumber evidence="7">3.6.5.n1</ecNumber>
    </recommendedName>
    <alternativeName>
        <fullName evidence="7">Ribosomal back-translocase LepA</fullName>
    </alternativeName>
</protein>